<evidence type="ECO:0000313" key="12">
    <source>
        <dbReference type="Proteomes" id="UP000002592"/>
    </source>
</evidence>
<evidence type="ECO:0000259" key="9">
    <source>
        <dbReference type="PROSITE" id="PS51755"/>
    </source>
</evidence>
<dbReference type="PROSITE" id="PS50110">
    <property type="entry name" value="RESPONSE_REGULATORY"/>
    <property type="match status" value="1"/>
</dbReference>
<evidence type="ECO:0000259" key="8">
    <source>
        <dbReference type="PROSITE" id="PS50110"/>
    </source>
</evidence>
<dbReference type="Gene3D" id="1.10.10.10">
    <property type="entry name" value="Winged helix-like DNA-binding domain superfamily/Winged helix DNA-binding domain"/>
    <property type="match status" value="1"/>
</dbReference>
<dbReference type="EC" id="3.1.1.61" evidence="11"/>
<dbReference type="InterPro" id="IPR039420">
    <property type="entry name" value="WalR-like"/>
</dbReference>
<evidence type="ECO:0000256" key="3">
    <source>
        <dbReference type="ARBA" id="ARBA00023015"/>
    </source>
</evidence>
<keyword evidence="4 7" id="KW-0238">DNA-binding</keyword>
<dbReference type="InterPro" id="IPR011006">
    <property type="entry name" value="CheY-like_superfamily"/>
</dbReference>
<dbReference type="GO" id="GO:0032993">
    <property type="term" value="C:protein-DNA complex"/>
    <property type="evidence" value="ECO:0007669"/>
    <property type="project" value="TreeGrafter"/>
</dbReference>
<reference evidence="10" key="1">
    <citation type="journal article" date="2006" name="Proc. Natl. Acad. Sci. U.S.A.">
        <title>Phosphate acquisition genes in Prochlorococcus ecotypes: evidence for genome-wide adaptation.</title>
        <authorList>
            <person name="Martiny A.C."/>
            <person name="Coleman M.L."/>
            <person name="Chisholm S.W."/>
        </authorList>
    </citation>
    <scope>NUCLEOTIDE SEQUENCE</scope>
    <source>
        <strain evidence="10">NATL1A</strain>
    </source>
</reference>
<dbReference type="InterPro" id="IPR001867">
    <property type="entry name" value="OmpR/PhoB-type_DNA-bd"/>
</dbReference>
<dbReference type="SUPFAM" id="SSF46894">
    <property type="entry name" value="C-terminal effector domain of the bipartite response regulators"/>
    <property type="match status" value="1"/>
</dbReference>
<accession>Q0GPQ4</accession>
<evidence type="ECO:0000256" key="1">
    <source>
        <dbReference type="ARBA" id="ARBA00022553"/>
    </source>
</evidence>
<name>Q0GPQ4_PROM1</name>
<dbReference type="InterPro" id="IPR001789">
    <property type="entry name" value="Sig_transdc_resp-reg_receiver"/>
</dbReference>
<reference evidence="12" key="3">
    <citation type="journal article" date="2007" name="PLoS Genet.">
        <title>Patterns and implications of gene gain and loss in the evolution of Prochlorococcus.</title>
        <authorList>
            <person name="Kettler G.C."/>
            <person name="Martiny A.C."/>
            <person name="Huang K."/>
            <person name="Zucker J."/>
            <person name="Coleman M.L."/>
            <person name="Rodrigue S."/>
            <person name="Chen F."/>
            <person name="Lapidus A."/>
            <person name="Ferriera S."/>
            <person name="Johnson J."/>
            <person name="Steglich C."/>
            <person name="Church G.M."/>
            <person name="Richardson P."/>
            <person name="Chisholm S.W."/>
        </authorList>
    </citation>
    <scope>NUCLEOTIDE SEQUENCE [LARGE SCALE GENOMIC DNA]</scope>
    <source>
        <strain evidence="12">NATL1A</strain>
    </source>
</reference>
<dbReference type="RefSeq" id="WP_011823806.1">
    <property type="nucleotide sequence ID" value="NC_008819.1"/>
</dbReference>
<keyword evidence="2" id="KW-0902">Two-component regulatory system</keyword>
<dbReference type="HOGENOM" id="CLU_000445_30_4_3"/>
<dbReference type="Gene3D" id="6.10.250.690">
    <property type="match status" value="1"/>
</dbReference>
<dbReference type="GO" id="GO:0000976">
    <property type="term" value="F:transcription cis-regulatory region binding"/>
    <property type="evidence" value="ECO:0007669"/>
    <property type="project" value="TreeGrafter"/>
</dbReference>
<keyword evidence="5" id="KW-0804">Transcription</keyword>
<dbReference type="FunFam" id="1.10.10.10:FF:000018">
    <property type="entry name" value="DNA-binding response regulator ResD"/>
    <property type="match status" value="1"/>
</dbReference>
<dbReference type="InterPro" id="IPR036388">
    <property type="entry name" value="WH-like_DNA-bd_sf"/>
</dbReference>
<evidence type="ECO:0000256" key="6">
    <source>
        <dbReference type="PROSITE-ProRule" id="PRU00169"/>
    </source>
</evidence>
<dbReference type="EMBL" id="CP000553">
    <property type="protein sequence ID" value="ABM75705.1"/>
    <property type="molecule type" value="Genomic_DNA"/>
</dbReference>
<dbReference type="Gene3D" id="3.40.50.2300">
    <property type="match status" value="1"/>
</dbReference>
<sequence>MTSPVSDKISKAKRLLIVEDDKSIRETLREALVAEGYQVEVCKTGDEAEARVFSQFDTRKKIDLIVLDLMLPNLNGIELCRRVRKNNIKTPILIVSAKDSESDRVLGLEVGADDYLIKPFGLNELIARCRAILRRSETNHEKTQDLSQVLSYKNISLYRQEYRVTKNSKEINLAPKEYKIMELFLQNPKRVWSRDQLLEQIWGIDYVGDSKTVDVHIRWIREKIEDDASDPDYIRTVRGFGYKFG</sequence>
<keyword evidence="3" id="KW-0805">Transcription regulation</keyword>
<dbReference type="EMBL" id="DQ786955">
    <property type="protein sequence ID" value="ABI23443.1"/>
    <property type="molecule type" value="Genomic_DNA"/>
</dbReference>
<dbReference type="PROSITE" id="PS51755">
    <property type="entry name" value="OMPR_PHOB"/>
    <property type="match status" value="1"/>
</dbReference>
<evidence type="ECO:0000256" key="5">
    <source>
        <dbReference type="ARBA" id="ARBA00023163"/>
    </source>
</evidence>
<feature type="domain" description="Response regulatory" evidence="8">
    <location>
        <begin position="14"/>
        <end position="133"/>
    </location>
</feature>
<dbReference type="GO" id="GO:0000156">
    <property type="term" value="F:phosphorelay response regulator activity"/>
    <property type="evidence" value="ECO:0007669"/>
    <property type="project" value="TreeGrafter"/>
</dbReference>
<evidence type="ECO:0000256" key="7">
    <source>
        <dbReference type="PROSITE-ProRule" id="PRU01091"/>
    </source>
</evidence>
<evidence type="ECO:0000256" key="4">
    <source>
        <dbReference type="ARBA" id="ARBA00023125"/>
    </source>
</evidence>
<gene>
    <name evidence="10" type="primary">phoB</name>
    <name evidence="11" type="ordered locus">NATL1_11471</name>
</gene>
<dbReference type="Pfam" id="PF00486">
    <property type="entry name" value="Trans_reg_C"/>
    <property type="match status" value="1"/>
</dbReference>
<feature type="domain" description="OmpR/PhoB-type" evidence="9">
    <location>
        <begin position="147"/>
        <end position="245"/>
    </location>
</feature>
<dbReference type="eggNOG" id="COG0745">
    <property type="taxonomic scope" value="Bacteria"/>
</dbReference>
<dbReference type="Pfam" id="PF00072">
    <property type="entry name" value="Response_reg"/>
    <property type="match status" value="1"/>
</dbReference>
<keyword evidence="1 6" id="KW-0597">Phosphoprotein</keyword>
<dbReference type="AlphaFoldDB" id="Q0GPQ4"/>
<keyword evidence="11" id="KW-0378">Hydrolase</keyword>
<protein>
    <submittedName>
        <fullName evidence="10 11">Two-component response regulator</fullName>
        <ecNumber evidence="11">3.1.1.61</ecNumber>
    </submittedName>
</protein>
<dbReference type="SMART" id="SM00862">
    <property type="entry name" value="Trans_reg_C"/>
    <property type="match status" value="1"/>
</dbReference>
<dbReference type="GO" id="GO:0005829">
    <property type="term" value="C:cytosol"/>
    <property type="evidence" value="ECO:0007669"/>
    <property type="project" value="TreeGrafter"/>
</dbReference>
<dbReference type="GO" id="GO:0006355">
    <property type="term" value="P:regulation of DNA-templated transcription"/>
    <property type="evidence" value="ECO:0007669"/>
    <property type="project" value="InterPro"/>
</dbReference>
<evidence type="ECO:0000256" key="2">
    <source>
        <dbReference type="ARBA" id="ARBA00023012"/>
    </source>
</evidence>
<dbReference type="PANTHER" id="PTHR48111">
    <property type="entry name" value="REGULATOR OF RPOS"/>
    <property type="match status" value="1"/>
</dbReference>
<dbReference type="SUPFAM" id="SSF52172">
    <property type="entry name" value="CheY-like"/>
    <property type="match status" value="1"/>
</dbReference>
<organism evidence="10">
    <name type="scientific">Prochlorococcus marinus (strain NATL1A)</name>
    <dbReference type="NCBI Taxonomy" id="167555"/>
    <lineage>
        <taxon>Bacteria</taxon>
        <taxon>Bacillati</taxon>
        <taxon>Cyanobacteriota</taxon>
        <taxon>Cyanophyceae</taxon>
        <taxon>Synechococcales</taxon>
        <taxon>Prochlorococcaceae</taxon>
        <taxon>Prochlorococcus</taxon>
    </lineage>
</organism>
<dbReference type="CDD" id="cd00383">
    <property type="entry name" value="trans_reg_C"/>
    <property type="match status" value="1"/>
</dbReference>
<dbReference type="FunFam" id="3.40.50.2300:FF:000002">
    <property type="entry name" value="DNA-binding response regulator PhoP"/>
    <property type="match status" value="1"/>
</dbReference>
<dbReference type="PANTHER" id="PTHR48111:SF40">
    <property type="entry name" value="PHOSPHATE REGULON TRANSCRIPTIONAL REGULATORY PROTEIN PHOB"/>
    <property type="match status" value="1"/>
</dbReference>
<evidence type="ECO:0000313" key="11">
    <source>
        <dbReference type="EMBL" id="ABM75705.1"/>
    </source>
</evidence>
<dbReference type="InterPro" id="IPR016032">
    <property type="entry name" value="Sig_transdc_resp-reg_C-effctor"/>
</dbReference>
<dbReference type="GO" id="GO:0008984">
    <property type="term" value="F:protein-glutamate methylesterase activity"/>
    <property type="evidence" value="ECO:0007669"/>
    <property type="project" value="UniProtKB-EC"/>
</dbReference>
<dbReference type="KEGG" id="pme:NATL1_11471"/>
<dbReference type="CDD" id="cd17574">
    <property type="entry name" value="REC_OmpR"/>
    <property type="match status" value="1"/>
</dbReference>
<feature type="DNA-binding region" description="OmpR/PhoB-type" evidence="7">
    <location>
        <begin position="147"/>
        <end position="245"/>
    </location>
</feature>
<evidence type="ECO:0000313" key="10">
    <source>
        <dbReference type="EMBL" id="ABI23443.1"/>
    </source>
</evidence>
<dbReference type="Proteomes" id="UP000002592">
    <property type="component" value="Chromosome"/>
</dbReference>
<feature type="modified residue" description="4-aspartylphosphate" evidence="6">
    <location>
        <position position="68"/>
    </location>
</feature>
<proteinExistence type="predicted"/>
<reference evidence="11" key="2">
    <citation type="submission" date="2006-11" db="EMBL/GenBank/DDBJ databases">
        <authorList>
            <person name="Chisholm S."/>
            <person name="Huang K."/>
            <person name="Martiny A."/>
            <person name="Kettler G."/>
            <person name="Coleman M."/>
            <person name="Keller K."/>
            <person name="Arkin A."/>
            <person name="Coe A."/>
            <person name="Rodrigue S."/>
            <person name="Ferriera S."/>
            <person name="Johnson J."/>
            <person name="Kravitz S."/>
            <person name="Beeson K."/>
            <person name="Sutton G."/>
            <person name="Rogers Y.-H."/>
            <person name="Friedman R."/>
            <person name="Frazier M."/>
            <person name="Venter J.C."/>
        </authorList>
    </citation>
    <scope>NUCLEOTIDE SEQUENCE</scope>
    <source>
        <strain evidence="11">NATL1A</strain>
    </source>
</reference>
<dbReference type="SMART" id="SM00448">
    <property type="entry name" value="REC"/>
    <property type="match status" value="1"/>
</dbReference>